<keyword evidence="3" id="KW-0479">Metal-binding</keyword>
<sequence length="85" mass="9543">MLLCATILLQLTKIRLDNQQFAFTLVFSQVFLQVVDDILDVTKSSHVLGKTVGKDFVAYKVTYPKCLDIPKSKDFVAKLIKDAHG</sequence>
<organism evidence="5 6">
    <name type="scientific">Crotalaria pallida</name>
    <name type="common">Smooth rattlebox</name>
    <name type="synonym">Crotalaria striata</name>
    <dbReference type="NCBI Taxonomy" id="3830"/>
    <lineage>
        <taxon>Eukaryota</taxon>
        <taxon>Viridiplantae</taxon>
        <taxon>Streptophyta</taxon>
        <taxon>Embryophyta</taxon>
        <taxon>Tracheophyta</taxon>
        <taxon>Spermatophyta</taxon>
        <taxon>Magnoliopsida</taxon>
        <taxon>eudicotyledons</taxon>
        <taxon>Gunneridae</taxon>
        <taxon>Pentapetalae</taxon>
        <taxon>rosids</taxon>
        <taxon>fabids</taxon>
        <taxon>Fabales</taxon>
        <taxon>Fabaceae</taxon>
        <taxon>Papilionoideae</taxon>
        <taxon>50 kb inversion clade</taxon>
        <taxon>genistoids sensu lato</taxon>
        <taxon>core genistoids</taxon>
        <taxon>Crotalarieae</taxon>
        <taxon>Crotalaria</taxon>
    </lineage>
</organism>
<dbReference type="Gene3D" id="1.10.600.10">
    <property type="entry name" value="Farnesyl Diphosphate Synthase"/>
    <property type="match status" value="1"/>
</dbReference>
<protein>
    <submittedName>
        <fullName evidence="5">Uncharacterized protein</fullName>
    </submittedName>
</protein>
<comment type="caution">
    <text evidence="5">The sequence shown here is derived from an EMBL/GenBank/DDBJ whole genome shotgun (WGS) entry which is preliminary data.</text>
</comment>
<dbReference type="InterPro" id="IPR000092">
    <property type="entry name" value="Polyprenyl_synt"/>
</dbReference>
<comment type="cofactor">
    <cofactor evidence="1">
        <name>Mg(2+)</name>
        <dbReference type="ChEBI" id="CHEBI:18420"/>
    </cofactor>
</comment>
<dbReference type="SUPFAM" id="SSF48576">
    <property type="entry name" value="Terpenoid synthases"/>
    <property type="match status" value="1"/>
</dbReference>
<evidence type="ECO:0000256" key="4">
    <source>
        <dbReference type="ARBA" id="ARBA00022842"/>
    </source>
</evidence>
<evidence type="ECO:0000256" key="2">
    <source>
        <dbReference type="ARBA" id="ARBA00006706"/>
    </source>
</evidence>
<accession>A0AAN9FCP8</accession>
<evidence type="ECO:0000313" key="5">
    <source>
        <dbReference type="EMBL" id="KAK7274107.1"/>
    </source>
</evidence>
<proteinExistence type="inferred from homology"/>
<dbReference type="GO" id="GO:0046872">
    <property type="term" value="F:metal ion binding"/>
    <property type="evidence" value="ECO:0007669"/>
    <property type="project" value="UniProtKB-KW"/>
</dbReference>
<dbReference type="AlphaFoldDB" id="A0AAN9FCP8"/>
<dbReference type="EMBL" id="JAYWIO010000003">
    <property type="protein sequence ID" value="KAK7274107.1"/>
    <property type="molecule type" value="Genomic_DNA"/>
</dbReference>
<evidence type="ECO:0000256" key="1">
    <source>
        <dbReference type="ARBA" id="ARBA00001946"/>
    </source>
</evidence>
<keyword evidence="4" id="KW-0460">Magnesium</keyword>
<evidence type="ECO:0000256" key="3">
    <source>
        <dbReference type="ARBA" id="ARBA00022723"/>
    </source>
</evidence>
<dbReference type="PANTHER" id="PTHR43281">
    <property type="entry name" value="FARNESYL DIPHOSPHATE SYNTHASE"/>
    <property type="match status" value="1"/>
</dbReference>
<name>A0AAN9FCP8_CROPI</name>
<gene>
    <name evidence="5" type="ORF">RIF29_15181</name>
</gene>
<dbReference type="Pfam" id="PF00348">
    <property type="entry name" value="polyprenyl_synt"/>
    <property type="match status" value="1"/>
</dbReference>
<dbReference type="Proteomes" id="UP001372338">
    <property type="component" value="Unassembled WGS sequence"/>
</dbReference>
<evidence type="ECO:0000313" key="6">
    <source>
        <dbReference type="Proteomes" id="UP001372338"/>
    </source>
</evidence>
<keyword evidence="6" id="KW-1185">Reference proteome</keyword>
<reference evidence="5 6" key="1">
    <citation type="submission" date="2024-01" db="EMBL/GenBank/DDBJ databases">
        <title>The genomes of 5 underutilized Papilionoideae crops provide insights into root nodulation and disease resistanc.</title>
        <authorList>
            <person name="Yuan L."/>
        </authorList>
    </citation>
    <scope>NUCLEOTIDE SEQUENCE [LARGE SCALE GENOMIC DNA]</scope>
    <source>
        <strain evidence="5">ZHUSHIDOU_FW_LH</strain>
        <tissue evidence="5">Leaf</tissue>
    </source>
</reference>
<dbReference type="InterPro" id="IPR008949">
    <property type="entry name" value="Isoprenoid_synthase_dom_sf"/>
</dbReference>
<dbReference type="GO" id="GO:0008299">
    <property type="term" value="P:isoprenoid biosynthetic process"/>
    <property type="evidence" value="ECO:0007669"/>
    <property type="project" value="InterPro"/>
</dbReference>
<dbReference type="GO" id="GO:0004311">
    <property type="term" value="F:geranylgeranyl diphosphate synthase activity"/>
    <property type="evidence" value="ECO:0007669"/>
    <property type="project" value="TreeGrafter"/>
</dbReference>
<dbReference type="PANTHER" id="PTHR43281:SF24">
    <property type="entry name" value="OS07G0580900 PROTEIN"/>
    <property type="match status" value="1"/>
</dbReference>
<comment type="similarity">
    <text evidence="2">Belongs to the FPP/GGPP synthase family.</text>
</comment>